<keyword evidence="2" id="KW-1185">Reference proteome</keyword>
<sequence length="72" mass="7370">MSSIEIPATFAYDPEAGAAYVALTSIPLGGVAETIEILAMVNADLDEDGRLLGVEIVGALPGTIATPEENPQ</sequence>
<dbReference type="InterPro" id="IPR019270">
    <property type="entry name" value="DUF2283"/>
</dbReference>
<dbReference type="RefSeq" id="WP_344747695.1">
    <property type="nucleotide sequence ID" value="NZ_BAAAWW010000136.1"/>
</dbReference>
<proteinExistence type="predicted"/>
<evidence type="ECO:0000313" key="1">
    <source>
        <dbReference type="EMBL" id="MFB9681250.1"/>
    </source>
</evidence>
<gene>
    <name evidence="1" type="ORF">ACFFRH_37720</name>
</gene>
<accession>A0ABV5TT14</accession>
<dbReference type="EMBL" id="JBHMBS010000031">
    <property type="protein sequence ID" value="MFB9681250.1"/>
    <property type="molecule type" value="Genomic_DNA"/>
</dbReference>
<name>A0ABV5TT14_9ACTN</name>
<comment type="caution">
    <text evidence="1">The sequence shown here is derived from an EMBL/GenBank/DDBJ whole genome shotgun (WGS) entry which is preliminary data.</text>
</comment>
<dbReference type="Pfam" id="PF10049">
    <property type="entry name" value="DUF2283"/>
    <property type="match status" value="1"/>
</dbReference>
<dbReference type="Proteomes" id="UP001589610">
    <property type="component" value="Unassembled WGS sequence"/>
</dbReference>
<protein>
    <submittedName>
        <fullName evidence="1">DUF2283 domain-containing protein</fullName>
    </submittedName>
</protein>
<evidence type="ECO:0000313" key="2">
    <source>
        <dbReference type="Proteomes" id="UP001589610"/>
    </source>
</evidence>
<reference evidence="1 2" key="1">
    <citation type="submission" date="2024-09" db="EMBL/GenBank/DDBJ databases">
        <authorList>
            <person name="Sun Q."/>
            <person name="Mori K."/>
        </authorList>
    </citation>
    <scope>NUCLEOTIDE SEQUENCE [LARGE SCALE GENOMIC DNA]</scope>
    <source>
        <strain evidence="1 2">JCM 3028</strain>
    </source>
</reference>
<organism evidence="1 2">
    <name type="scientific">Streptosporangium vulgare</name>
    <dbReference type="NCBI Taxonomy" id="46190"/>
    <lineage>
        <taxon>Bacteria</taxon>
        <taxon>Bacillati</taxon>
        <taxon>Actinomycetota</taxon>
        <taxon>Actinomycetes</taxon>
        <taxon>Streptosporangiales</taxon>
        <taxon>Streptosporangiaceae</taxon>
        <taxon>Streptosporangium</taxon>
    </lineage>
</organism>